<reference evidence="1" key="1">
    <citation type="submission" date="2020-08" db="EMBL/GenBank/DDBJ databases">
        <title>Multicomponent nature underlies the extraordinary mechanical properties of spider dragline silk.</title>
        <authorList>
            <person name="Kono N."/>
            <person name="Nakamura H."/>
            <person name="Mori M."/>
            <person name="Yoshida Y."/>
            <person name="Ohtoshi R."/>
            <person name="Malay A.D."/>
            <person name="Moran D.A.P."/>
            <person name="Tomita M."/>
            <person name="Numata K."/>
            <person name="Arakawa K."/>
        </authorList>
    </citation>
    <scope>NUCLEOTIDE SEQUENCE</scope>
</reference>
<accession>A0A8X6QWM7</accession>
<sequence>MKRVGESGASYRNKKAKEENIRKNKGALLKLVRVSSETQNLCQGPQALNLAEKYAFLSPTAIFDVNDKECNLDQAPQDIDREKVKLECVRLRAFVAATNCQKELIDCGHLDLFKFIFESKLKGG</sequence>
<organism evidence="1 2">
    <name type="scientific">Nephila pilipes</name>
    <name type="common">Giant wood spider</name>
    <name type="synonym">Nephila maculata</name>
    <dbReference type="NCBI Taxonomy" id="299642"/>
    <lineage>
        <taxon>Eukaryota</taxon>
        <taxon>Metazoa</taxon>
        <taxon>Ecdysozoa</taxon>
        <taxon>Arthropoda</taxon>
        <taxon>Chelicerata</taxon>
        <taxon>Arachnida</taxon>
        <taxon>Araneae</taxon>
        <taxon>Araneomorphae</taxon>
        <taxon>Entelegynae</taxon>
        <taxon>Araneoidea</taxon>
        <taxon>Nephilidae</taxon>
        <taxon>Nephila</taxon>
    </lineage>
</organism>
<gene>
    <name evidence="1" type="ORF">NPIL_494901</name>
</gene>
<protein>
    <submittedName>
        <fullName evidence="1">Uncharacterized protein</fullName>
    </submittedName>
</protein>
<evidence type="ECO:0000313" key="1">
    <source>
        <dbReference type="EMBL" id="GFU43342.1"/>
    </source>
</evidence>
<evidence type="ECO:0000313" key="2">
    <source>
        <dbReference type="Proteomes" id="UP000887013"/>
    </source>
</evidence>
<dbReference type="EMBL" id="BMAW01132382">
    <property type="protein sequence ID" value="GFU43342.1"/>
    <property type="molecule type" value="Genomic_DNA"/>
</dbReference>
<proteinExistence type="predicted"/>
<keyword evidence="2" id="KW-1185">Reference proteome</keyword>
<name>A0A8X6QWM7_NEPPI</name>
<dbReference type="Proteomes" id="UP000887013">
    <property type="component" value="Unassembled WGS sequence"/>
</dbReference>
<comment type="caution">
    <text evidence="1">The sequence shown here is derived from an EMBL/GenBank/DDBJ whole genome shotgun (WGS) entry which is preliminary data.</text>
</comment>
<dbReference type="AlphaFoldDB" id="A0A8X6QWM7"/>